<keyword evidence="6 10" id="KW-0418">Kinase</keyword>
<evidence type="ECO:0000313" key="10">
    <source>
        <dbReference type="EMBL" id="GEU77404.1"/>
    </source>
</evidence>
<dbReference type="GO" id="GO:0016301">
    <property type="term" value="F:kinase activity"/>
    <property type="evidence" value="ECO:0007669"/>
    <property type="project" value="UniProtKB-KW"/>
</dbReference>
<evidence type="ECO:0000256" key="5">
    <source>
        <dbReference type="ARBA" id="ARBA00022723"/>
    </source>
</evidence>
<keyword evidence="10" id="KW-0670">Pyruvate</keyword>
<dbReference type="GO" id="GO:0046872">
    <property type="term" value="F:metal ion binding"/>
    <property type="evidence" value="ECO:0007669"/>
    <property type="project" value="UniProtKB-KW"/>
</dbReference>
<organism evidence="10">
    <name type="scientific">Tanacetum cinerariifolium</name>
    <name type="common">Dalmatian daisy</name>
    <name type="synonym">Chrysanthemum cinerariifolium</name>
    <dbReference type="NCBI Taxonomy" id="118510"/>
    <lineage>
        <taxon>Eukaryota</taxon>
        <taxon>Viridiplantae</taxon>
        <taxon>Streptophyta</taxon>
        <taxon>Embryophyta</taxon>
        <taxon>Tracheophyta</taxon>
        <taxon>Spermatophyta</taxon>
        <taxon>Magnoliopsida</taxon>
        <taxon>eudicotyledons</taxon>
        <taxon>Gunneridae</taxon>
        <taxon>Pentapetalae</taxon>
        <taxon>asterids</taxon>
        <taxon>campanulids</taxon>
        <taxon>Asterales</taxon>
        <taxon>Asteraceae</taxon>
        <taxon>Asteroideae</taxon>
        <taxon>Anthemideae</taxon>
        <taxon>Anthemidinae</taxon>
        <taxon>Tanacetum</taxon>
    </lineage>
</organism>
<dbReference type="EC" id="2.7.9.1" evidence="3"/>
<dbReference type="PANTHER" id="PTHR22931:SF9">
    <property type="entry name" value="PYRUVATE, PHOSPHATE DIKINASE 1, CHLOROPLASTIC"/>
    <property type="match status" value="1"/>
</dbReference>
<evidence type="ECO:0000256" key="7">
    <source>
        <dbReference type="ARBA" id="ARBA00022842"/>
    </source>
</evidence>
<dbReference type="Gene3D" id="1.10.189.10">
    <property type="entry name" value="Pyruvate Phosphate Dikinase, domain 2"/>
    <property type="match status" value="1"/>
</dbReference>
<comment type="caution">
    <text evidence="10">The sequence shown here is derived from an EMBL/GenBank/DDBJ whole genome shotgun (WGS) entry which is preliminary data.</text>
</comment>
<dbReference type="InterPro" id="IPR040442">
    <property type="entry name" value="Pyrv_kinase-like_dom_sf"/>
</dbReference>
<evidence type="ECO:0000256" key="2">
    <source>
        <dbReference type="ARBA" id="ARBA00007837"/>
    </source>
</evidence>
<accession>A0A6L2MYR8</accession>
<evidence type="ECO:0000256" key="1">
    <source>
        <dbReference type="ARBA" id="ARBA00001946"/>
    </source>
</evidence>
<evidence type="ECO:0000259" key="9">
    <source>
        <dbReference type="Pfam" id="PF02896"/>
    </source>
</evidence>
<dbReference type="InterPro" id="IPR000121">
    <property type="entry name" value="PEP_util_C"/>
</dbReference>
<dbReference type="Pfam" id="PF00391">
    <property type="entry name" value="PEP-utilizers"/>
    <property type="match status" value="1"/>
</dbReference>
<feature type="domain" description="PEP-utilising enzyme C-terminal" evidence="9">
    <location>
        <begin position="177"/>
        <end position="215"/>
    </location>
</feature>
<dbReference type="GO" id="GO:0050242">
    <property type="term" value="F:pyruvate, phosphate dikinase activity"/>
    <property type="evidence" value="ECO:0007669"/>
    <property type="project" value="UniProtKB-EC"/>
</dbReference>
<keyword evidence="5" id="KW-0479">Metal-binding</keyword>
<dbReference type="InterPro" id="IPR010121">
    <property type="entry name" value="Pyruvate_phosphate_dikinase"/>
</dbReference>
<dbReference type="SUPFAM" id="SSF52009">
    <property type="entry name" value="Phosphohistidine domain"/>
    <property type="match status" value="1"/>
</dbReference>
<dbReference type="FunFam" id="3.50.30.10:FF:000009">
    <property type="entry name" value="Pyruvate, phosphate dikinase, chloroplastic"/>
    <property type="match status" value="1"/>
</dbReference>
<dbReference type="InterPro" id="IPR036637">
    <property type="entry name" value="Phosphohistidine_dom_sf"/>
</dbReference>
<comment type="similarity">
    <text evidence="2">Belongs to the PEP-utilizing enzyme family.</text>
</comment>
<gene>
    <name evidence="10" type="ORF">Tci_049382</name>
</gene>
<reference evidence="10" key="1">
    <citation type="journal article" date="2019" name="Sci. Rep.">
        <title>Draft genome of Tanacetum cinerariifolium, the natural source of mosquito coil.</title>
        <authorList>
            <person name="Yamashiro T."/>
            <person name="Shiraishi A."/>
            <person name="Satake H."/>
            <person name="Nakayama K."/>
        </authorList>
    </citation>
    <scope>NUCLEOTIDE SEQUENCE</scope>
</reference>
<dbReference type="Pfam" id="PF02896">
    <property type="entry name" value="PEP-utilizers_C"/>
    <property type="match status" value="1"/>
</dbReference>
<keyword evidence="4" id="KW-0808">Transferase</keyword>
<evidence type="ECO:0000259" key="8">
    <source>
        <dbReference type="Pfam" id="PF00391"/>
    </source>
</evidence>
<feature type="domain" description="PEP-utilising enzyme mobile" evidence="8">
    <location>
        <begin position="91"/>
        <end position="171"/>
    </location>
</feature>
<dbReference type="InterPro" id="IPR008279">
    <property type="entry name" value="PEP-util_enz_mobile_dom"/>
</dbReference>
<dbReference type="PROSITE" id="PS00370">
    <property type="entry name" value="PEP_ENZYMES_PHOS_SITE"/>
    <property type="match status" value="1"/>
</dbReference>
<dbReference type="InterPro" id="IPR015813">
    <property type="entry name" value="Pyrv/PenolPyrv_kinase-like_dom"/>
</dbReference>
<dbReference type="SUPFAM" id="SSF56059">
    <property type="entry name" value="Glutathione synthetase ATP-binding domain-like"/>
    <property type="match status" value="1"/>
</dbReference>
<evidence type="ECO:0000256" key="4">
    <source>
        <dbReference type="ARBA" id="ARBA00022679"/>
    </source>
</evidence>
<evidence type="ECO:0000256" key="3">
    <source>
        <dbReference type="ARBA" id="ARBA00011994"/>
    </source>
</evidence>
<proteinExistence type="inferred from homology"/>
<dbReference type="Gene3D" id="3.50.30.10">
    <property type="entry name" value="Phosphohistidine domain"/>
    <property type="match status" value="1"/>
</dbReference>
<dbReference type="SUPFAM" id="SSF51621">
    <property type="entry name" value="Phosphoenolpyruvate/pyruvate domain"/>
    <property type="match status" value="1"/>
</dbReference>
<dbReference type="Gene3D" id="3.20.20.60">
    <property type="entry name" value="Phosphoenolpyruvate-binding domains"/>
    <property type="match status" value="1"/>
</dbReference>
<sequence>MLQCRSGRRTGKGAVRIAVDMVNEKLNYTRTTIMRVESQRLDQLLHPHFEDASAYKNQVVATGLPASPGAAVGQVVFSAEDAETWHAQGKSAIFVRTKTSPEDVGGMHATARILTARGGMTSHAAMVARGWGKCCVSGCPDIRVNDDMKILLIGDLVIREGEWISLNGSTGEVILERRLKVMANADTPNDALTTRNNGAQGISLCRTEHMVVRKQREGDHA</sequence>
<evidence type="ECO:0000256" key="6">
    <source>
        <dbReference type="ARBA" id="ARBA00022777"/>
    </source>
</evidence>
<comment type="cofactor">
    <cofactor evidence="1">
        <name>Mg(2+)</name>
        <dbReference type="ChEBI" id="CHEBI:18420"/>
    </cofactor>
</comment>
<keyword evidence="7" id="KW-0460">Magnesium</keyword>
<dbReference type="AlphaFoldDB" id="A0A6L2MYR8"/>
<dbReference type="InterPro" id="IPR018274">
    <property type="entry name" value="PEP_util_AS"/>
</dbReference>
<dbReference type="PANTHER" id="PTHR22931">
    <property type="entry name" value="PHOSPHOENOLPYRUVATE DIKINASE-RELATED"/>
    <property type="match status" value="1"/>
</dbReference>
<name>A0A6L2MYR8_TANCI</name>
<protein>
    <recommendedName>
        <fullName evidence="3">pyruvate, phosphate dikinase</fullName>
        <ecNumber evidence="3">2.7.9.1</ecNumber>
    </recommendedName>
</protein>
<dbReference type="EMBL" id="BKCJ010007466">
    <property type="protein sequence ID" value="GEU77404.1"/>
    <property type="molecule type" value="Genomic_DNA"/>
</dbReference>